<evidence type="ECO:0000256" key="6">
    <source>
        <dbReference type="ARBA" id="ARBA00022989"/>
    </source>
</evidence>
<dbReference type="Pfam" id="PF13624">
    <property type="entry name" value="SurA_N_3"/>
    <property type="match status" value="1"/>
</dbReference>
<evidence type="ECO:0000256" key="5">
    <source>
        <dbReference type="ARBA" id="ARBA00022692"/>
    </source>
</evidence>
<dbReference type="InterPro" id="IPR027304">
    <property type="entry name" value="Trigger_fact/SurA_dom_sf"/>
</dbReference>
<keyword evidence="3" id="KW-1003">Cell membrane</keyword>
<evidence type="ECO:0000256" key="12">
    <source>
        <dbReference type="ARBA" id="ARBA00040743"/>
    </source>
</evidence>
<keyword evidence="5" id="KW-0812">Transmembrane</keyword>
<comment type="subcellular location">
    <subcellularLocation>
        <location evidence="1">Cell inner membrane</location>
        <topology evidence="1">Single-pass type II membrane protein</topology>
        <orientation evidence="1">Periplasmic side</orientation>
    </subcellularLocation>
</comment>
<dbReference type="Pfam" id="PF13145">
    <property type="entry name" value="Rotamase_2"/>
    <property type="match status" value="1"/>
</dbReference>
<dbReference type="Gene3D" id="1.10.4030.10">
    <property type="entry name" value="Porin chaperone SurA, peptide-binding domain"/>
    <property type="match status" value="1"/>
</dbReference>
<organism evidence="16 17">
    <name type="scientific">Rhodothalassium salexigens DSM 2132</name>
    <dbReference type="NCBI Taxonomy" id="1188247"/>
    <lineage>
        <taxon>Bacteria</taxon>
        <taxon>Pseudomonadati</taxon>
        <taxon>Pseudomonadota</taxon>
        <taxon>Alphaproteobacteria</taxon>
        <taxon>Rhodothalassiales</taxon>
        <taxon>Rhodothalassiaceae</taxon>
        <taxon>Rhodothalassium</taxon>
    </lineage>
</organism>
<dbReference type="GO" id="GO:0003755">
    <property type="term" value="F:peptidyl-prolyl cis-trans isomerase activity"/>
    <property type="evidence" value="ECO:0007669"/>
    <property type="project" value="UniProtKB-KW"/>
</dbReference>
<comment type="similarity">
    <text evidence="11">Belongs to the PpiD chaperone family.</text>
</comment>
<dbReference type="FunCoup" id="A0A4R2PQR1">
    <property type="interactions" value="191"/>
</dbReference>
<keyword evidence="8" id="KW-0143">Chaperone</keyword>
<keyword evidence="6" id="KW-1133">Transmembrane helix</keyword>
<gene>
    <name evidence="16" type="ORF">EV659_10124</name>
</gene>
<sequence>MFEKIGKNLKSFFATLLLAVLIASFAVWGIGDVFGGGAGRTVARVGTKEISAQDFYAEFQRTLRQIQTQADQAIDREQAIQFGLHIRVLSQLVDRAILDNKADDLGLRASDAQVRETIRSFEGLKDATGNFALPLYEAQLQRAGYTIPEFETLIAEDVARTQLIDAVSAGRVVPEPLSRALFRYRYETRTGQVISVPASAVTLDTLPDDATLKDRYKANQGAYMTPEYRGVTALFLDPGLLADPEALDEAALRDAYQQREREYNQPETRTVRILTLDSAAESSAQSAYARIGAGEDFAAVATALTDFSEEELAIGRQSQAELEDTYGPAIAQAVFALDDQGVTEPLQSAFGWHLFQVTAIEPGRTRSFEKVQDELAQDLAMDAARERAYDLSMDVEDRLAAGETLETIAADLDLPLSTAERISGQGLGADGKLVSTQPSLLPVLDNAFALFPSDDPELIDYADGGYAFVRTDSITEPAPKPFEAVRGQVEDRWRAEERQRLAGLKADDLLARLRDGADPQSLAEEAGGSLVEPRPVTRAERGGDAMTPAIAELLFALDAGQADLARASNGDGYVIVRTLDVTPGDPAAQADSYAALRQQMAAQMTNEQIVLIRDAVRERIEIETYPEVIQRVLDTQGRG</sequence>
<keyword evidence="4" id="KW-0997">Cell inner membrane</keyword>
<evidence type="ECO:0000256" key="11">
    <source>
        <dbReference type="ARBA" id="ARBA00038408"/>
    </source>
</evidence>
<dbReference type="InterPro" id="IPR000297">
    <property type="entry name" value="PPIase_PpiC"/>
</dbReference>
<dbReference type="Gene3D" id="3.10.50.40">
    <property type="match status" value="1"/>
</dbReference>
<dbReference type="EMBL" id="SLXO01000001">
    <property type="protein sequence ID" value="TCP38130.1"/>
    <property type="molecule type" value="Genomic_DNA"/>
</dbReference>
<evidence type="ECO:0000256" key="7">
    <source>
        <dbReference type="ARBA" id="ARBA00023136"/>
    </source>
</evidence>
<dbReference type="PANTHER" id="PTHR47529:SF1">
    <property type="entry name" value="PERIPLASMIC CHAPERONE PPID"/>
    <property type="match status" value="1"/>
</dbReference>
<evidence type="ECO:0000256" key="14">
    <source>
        <dbReference type="PROSITE-ProRule" id="PRU00278"/>
    </source>
</evidence>
<evidence type="ECO:0000256" key="13">
    <source>
        <dbReference type="ARBA" id="ARBA00042775"/>
    </source>
</evidence>
<dbReference type="SUPFAM" id="SSF54534">
    <property type="entry name" value="FKBP-like"/>
    <property type="match status" value="1"/>
</dbReference>
<evidence type="ECO:0000313" key="17">
    <source>
        <dbReference type="Proteomes" id="UP000295399"/>
    </source>
</evidence>
<evidence type="ECO:0000313" key="16">
    <source>
        <dbReference type="EMBL" id="TCP38130.1"/>
    </source>
</evidence>
<dbReference type="SUPFAM" id="SSF109998">
    <property type="entry name" value="Triger factor/SurA peptide-binding domain-like"/>
    <property type="match status" value="1"/>
</dbReference>
<accession>A0A4R2PQR1</accession>
<dbReference type="AlphaFoldDB" id="A0A4R2PQR1"/>
<dbReference type="PANTHER" id="PTHR47529">
    <property type="entry name" value="PEPTIDYL-PROLYL CIS-TRANS ISOMERASE D"/>
    <property type="match status" value="1"/>
</dbReference>
<proteinExistence type="inferred from homology"/>
<dbReference type="InterPro" id="IPR046357">
    <property type="entry name" value="PPIase_dom_sf"/>
</dbReference>
<dbReference type="InParanoid" id="A0A4R2PQR1"/>
<keyword evidence="14" id="KW-0697">Rotamase</keyword>
<protein>
    <recommendedName>
        <fullName evidence="2">Parvulin-like PPIase</fullName>
    </recommendedName>
    <alternativeName>
        <fullName evidence="9">Peptidyl-prolyl cis-trans isomerase plp</fullName>
    </alternativeName>
    <alternativeName>
        <fullName evidence="12">Periplasmic chaperone PpiD</fullName>
    </alternativeName>
    <alternativeName>
        <fullName evidence="13">Periplasmic folding chaperone</fullName>
    </alternativeName>
    <alternativeName>
        <fullName evidence="10">Rotamase plp</fullName>
    </alternativeName>
</protein>
<reference evidence="16 17" key="1">
    <citation type="submission" date="2019-03" db="EMBL/GenBank/DDBJ databases">
        <title>Genomic Encyclopedia of Type Strains, Phase IV (KMG-IV): sequencing the most valuable type-strain genomes for metagenomic binning, comparative biology and taxonomic classification.</title>
        <authorList>
            <person name="Goeker M."/>
        </authorList>
    </citation>
    <scope>NUCLEOTIDE SEQUENCE [LARGE SCALE GENOMIC DNA]</scope>
    <source>
        <strain evidence="16 17">DSM 2132</strain>
    </source>
</reference>
<comment type="caution">
    <text evidence="16">The sequence shown here is derived from an EMBL/GenBank/DDBJ whole genome shotgun (WGS) entry which is preliminary data.</text>
</comment>
<keyword evidence="17" id="KW-1185">Reference proteome</keyword>
<evidence type="ECO:0000256" key="10">
    <source>
        <dbReference type="ARBA" id="ARBA00031484"/>
    </source>
</evidence>
<dbReference type="Proteomes" id="UP000295399">
    <property type="component" value="Unassembled WGS sequence"/>
</dbReference>
<dbReference type="InterPro" id="IPR052029">
    <property type="entry name" value="PpiD_chaperone"/>
</dbReference>
<dbReference type="PROSITE" id="PS50198">
    <property type="entry name" value="PPIC_PPIASE_2"/>
    <property type="match status" value="1"/>
</dbReference>
<evidence type="ECO:0000256" key="4">
    <source>
        <dbReference type="ARBA" id="ARBA00022519"/>
    </source>
</evidence>
<feature type="domain" description="PpiC" evidence="15">
    <location>
        <begin position="265"/>
        <end position="359"/>
    </location>
</feature>
<evidence type="ECO:0000256" key="8">
    <source>
        <dbReference type="ARBA" id="ARBA00023186"/>
    </source>
</evidence>
<keyword evidence="14 16" id="KW-0413">Isomerase</keyword>
<evidence type="ECO:0000256" key="9">
    <source>
        <dbReference type="ARBA" id="ARBA00030642"/>
    </source>
</evidence>
<evidence type="ECO:0000256" key="2">
    <source>
        <dbReference type="ARBA" id="ARBA00018370"/>
    </source>
</evidence>
<evidence type="ECO:0000256" key="3">
    <source>
        <dbReference type="ARBA" id="ARBA00022475"/>
    </source>
</evidence>
<evidence type="ECO:0000256" key="1">
    <source>
        <dbReference type="ARBA" id="ARBA00004382"/>
    </source>
</evidence>
<keyword evidence="7" id="KW-0472">Membrane</keyword>
<evidence type="ECO:0000259" key="15">
    <source>
        <dbReference type="PROSITE" id="PS50198"/>
    </source>
</evidence>
<dbReference type="RefSeq" id="WP_165878622.1">
    <property type="nucleotide sequence ID" value="NZ_JACIGF010000001.1"/>
</dbReference>
<dbReference type="GO" id="GO:0005886">
    <property type="term" value="C:plasma membrane"/>
    <property type="evidence" value="ECO:0007669"/>
    <property type="project" value="UniProtKB-SubCell"/>
</dbReference>
<name>A0A4R2PQR1_RHOSA</name>